<evidence type="ECO:0000256" key="1">
    <source>
        <dbReference type="SAM" id="SignalP"/>
    </source>
</evidence>
<dbReference type="InterPro" id="IPR006311">
    <property type="entry name" value="TAT_signal"/>
</dbReference>
<proteinExistence type="predicted"/>
<feature type="chain" id="PRO_5039685605" evidence="1">
    <location>
        <begin position="27"/>
        <end position="454"/>
    </location>
</feature>
<dbReference type="PROSITE" id="PS51318">
    <property type="entry name" value="TAT"/>
    <property type="match status" value="1"/>
</dbReference>
<evidence type="ECO:0000259" key="2">
    <source>
        <dbReference type="PROSITE" id="PS51762"/>
    </source>
</evidence>
<feature type="domain" description="GH16" evidence="2">
    <location>
        <begin position="209"/>
        <end position="454"/>
    </location>
</feature>
<dbReference type="Pfam" id="PF00722">
    <property type="entry name" value="Glyco_hydro_16"/>
    <property type="match status" value="1"/>
</dbReference>
<dbReference type="GO" id="GO:0004553">
    <property type="term" value="F:hydrolase activity, hydrolyzing O-glycosyl compounds"/>
    <property type="evidence" value="ECO:0007669"/>
    <property type="project" value="InterPro"/>
</dbReference>
<name>A0A7T7MB09_9ACTO</name>
<dbReference type="PANTHER" id="PTHR10963:SF60">
    <property type="entry name" value="GRAM-NEGATIVE BACTERIA-BINDING PROTEIN 1-RELATED"/>
    <property type="match status" value="1"/>
</dbReference>
<dbReference type="InterPro" id="IPR000757">
    <property type="entry name" value="Beta-glucanase-like"/>
</dbReference>
<dbReference type="PANTHER" id="PTHR10963">
    <property type="entry name" value="GLYCOSYL HYDROLASE-RELATED"/>
    <property type="match status" value="1"/>
</dbReference>
<feature type="signal peptide" evidence="1">
    <location>
        <begin position="1"/>
        <end position="26"/>
    </location>
</feature>
<evidence type="ECO:0000313" key="3">
    <source>
        <dbReference type="EMBL" id="QQM68193.1"/>
    </source>
</evidence>
<sequence>MTIVSRRSVLAGTGALAAGLLLPATAAADSHTYQWKRTIQPGTTVEEVIKDCQADQTVVAKWLYDYAQAPGSLYISTALRQEGRTCYRALVHNDRTHLRLRLERCTPAGTTVIADGPAVPVSDYSGRRDWVLRTTVKGDRLEATVDGVPGMRLSATDGAITEGTQVSQTYYLSKRALSATDVRNNSLKVTSSAPTAGTGFSRLVFEDTFSTGTDFDPERWGEHRPGWNPGYVGYDWGVNTTDAHNVRDGLGRILWRKRATPITRWPNTKDQEAGISPTVRDVDTANIVTRGKFDLTYGRVEVRVRFPQSHAGLWGGIWMRPSDNGDGEIDIAESWGGGVNTGRVTADVHYTYDPVPHRHRPVPVEPKPDLTQFHVFAMEKTPERISFFFDGRKYHEVTSQEYPDRWAKAFGPGKPYYLRLCSQAGDSLETKIDTTTFTEAAMEIDYIRAWEMDQ</sequence>
<dbReference type="EMBL" id="CP066802">
    <property type="protein sequence ID" value="QQM68193.1"/>
    <property type="molecule type" value="Genomic_DNA"/>
</dbReference>
<keyword evidence="3" id="KW-0378">Hydrolase</keyword>
<dbReference type="RefSeq" id="WP_200277804.1">
    <property type="nucleotide sequence ID" value="NZ_CP066802.1"/>
</dbReference>
<dbReference type="Proteomes" id="UP000595895">
    <property type="component" value="Chromosome"/>
</dbReference>
<dbReference type="PROSITE" id="PS51762">
    <property type="entry name" value="GH16_2"/>
    <property type="match status" value="1"/>
</dbReference>
<dbReference type="AlphaFoldDB" id="A0A7T7MB09"/>
<dbReference type="CDD" id="cd08023">
    <property type="entry name" value="GH16_laminarinase_like"/>
    <property type="match status" value="1"/>
</dbReference>
<dbReference type="Gene3D" id="2.60.120.200">
    <property type="match status" value="1"/>
</dbReference>
<organism evidence="3 4">
    <name type="scientific">Actinomyces weissii</name>
    <dbReference type="NCBI Taxonomy" id="675090"/>
    <lineage>
        <taxon>Bacteria</taxon>
        <taxon>Bacillati</taxon>
        <taxon>Actinomycetota</taxon>
        <taxon>Actinomycetes</taxon>
        <taxon>Actinomycetales</taxon>
        <taxon>Actinomycetaceae</taxon>
        <taxon>Actinomyces</taxon>
    </lineage>
</organism>
<protein>
    <submittedName>
        <fullName evidence="3">Glycoside hydrolase family 16 protein</fullName>
    </submittedName>
</protein>
<dbReference type="SUPFAM" id="SSF49899">
    <property type="entry name" value="Concanavalin A-like lectins/glucanases"/>
    <property type="match status" value="1"/>
</dbReference>
<reference evidence="3 4" key="1">
    <citation type="submission" date="2020-12" db="EMBL/GenBank/DDBJ databases">
        <authorList>
            <person name="Zhou J."/>
        </authorList>
    </citation>
    <scope>NUCLEOTIDE SEQUENCE [LARGE SCALE GENOMIC DNA]</scope>
    <source>
        <strain evidence="3 4">CCUG 61299</strain>
    </source>
</reference>
<dbReference type="InterPro" id="IPR050546">
    <property type="entry name" value="Glycosyl_Hydrlase_16"/>
</dbReference>
<keyword evidence="4" id="KW-1185">Reference proteome</keyword>
<dbReference type="InterPro" id="IPR013320">
    <property type="entry name" value="ConA-like_dom_sf"/>
</dbReference>
<dbReference type="KEGG" id="awe:JG540_05065"/>
<evidence type="ECO:0000313" key="4">
    <source>
        <dbReference type="Proteomes" id="UP000595895"/>
    </source>
</evidence>
<gene>
    <name evidence="3" type="ORF">JG540_05065</name>
</gene>
<dbReference type="GO" id="GO:0005975">
    <property type="term" value="P:carbohydrate metabolic process"/>
    <property type="evidence" value="ECO:0007669"/>
    <property type="project" value="InterPro"/>
</dbReference>
<accession>A0A7T7MB09</accession>
<keyword evidence="1" id="KW-0732">Signal</keyword>